<keyword evidence="3" id="KW-0378">Hydrolase</keyword>
<dbReference type="Pfam" id="PF00582">
    <property type="entry name" value="Usp"/>
    <property type="match status" value="1"/>
</dbReference>
<dbReference type="SUPFAM" id="SSF52402">
    <property type="entry name" value="Adenine nucleotide alpha hydrolases-like"/>
    <property type="match status" value="1"/>
</dbReference>
<evidence type="ECO:0000259" key="2">
    <source>
        <dbReference type="Pfam" id="PF00582"/>
    </source>
</evidence>
<dbReference type="EC" id="3.1.1.61" evidence="3"/>
<dbReference type="PRINTS" id="PR01438">
    <property type="entry name" value="UNVRSLSTRESS"/>
</dbReference>
<accession>A0A081RKN8</accession>
<dbReference type="GO" id="GO:0008984">
    <property type="term" value="F:protein-glutamate methylesterase activity"/>
    <property type="evidence" value="ECO:0007669"/>
    <property type="project" value="UniProtKB-EC"/>
</dbReference>
<evidence type="ECO:0000313" key="4">
    <source>
        <dbReference type="Proteomes" id="UP000028059"/>
    </source>
</evidence>
<evidence type="ECO:0000256" key="1">
    <source>
        <dbReference type="ARBA" id="ARBA00008791"/>
    </source>
</evidence>
<dbReference type="CDD" id="cd00293">
    <property type="entry name" value="USP-like"/>
    <property type="match status" value="1"/>
</dbReference>
<dbReference type="PANTHER" id="PTHR46268">
    <property type="entry name" value="STRESS RESPONSE PROTEIN NHAX"/>
    <property type="match status" value="1"/>
</dbReference>
<comment type="similarity">
    <text evidence="1">Belongs to the universal stress protein A family.</text>
</comment>
<dbReference type="AlphaFoldDB" id="A0A081RKN8"/>
<comment type="caution">
    <text evidence="3">The sequence shown here is derived from an EMBL/GenBank/DDBJ whole genome shotgun (WGS) entry which is preliminary data.</text>
</comment>
<reference evidence="3 4" key="1">
    <citation type="submission" date="2014-06" db="EMBL/GenBank/DDBJ databases">
        <authorList>
            <person name="Ngugi D.K."/>
            <person name="Blom J."/>
            <person name="Alam I."/>
            <person name="Rashid M."/>
            <person name="Ba Alawi W."/>
            <person name="Zhang G."/>
            <person name="Hikmawan T."/>
            <person name="Guan Y."/>
            <person name="Antunes A."/>
            <person name="Siam R."/>
            <person name="ElDorry H."/>
            <person name="Bajic V."/>
            <person name="Stingl U."/>
        </authorList>
    </citation>
    <scope>NUCLEOTIDE SEQUENCE [LARGE SCALE GENOMIC DNA]</scope>
    <source>
        <strain evidence="3">SCGC AAA799-N04</strain>
    </source>
</reference>
<proteinExistence type="inferred from homology"/>
<dbReference type="InterPro" id="IPR006015">
    <property type="entry name" value="Universal_stress_UspA"/>
</dbReference>
<dbReference type="InterPro" id="IPR014729">
    <property type="entry name" value="Rossmann-like_a/b/a_fold"/>
</dbReference>
<name>A0A081RKN8_9ARCH</name>
<sequence>MKMSFKNILVPFDNSSFSKRAFNLALDIAQKYDSTIIVVSCIDLLTTKWIDKTTYENALLKKARKQLLKEIIPLQTKAQKKGIPFKPKIIESSSIGRALLSFAKTKNIDLIIIGSHGKGFFDRLILGSITNRIIQQSHCPVLVVK</sequence>
<gene>
    <name evidence="3" type="ORF">AAA799N04_01859</name>
</gene>
<feature type="domain" description="UspA" evidence="2">
    <location>
        <begin position="5"/>
        <end position="145"/>
    </location>
</feature>
<dbReference type="EMBL" id="JOKN01000078">
    <property type="protein sequence ID" value="KEQ55761.1"/>
    <property type="molecule type" value="Genomic_DNA"/>
</dbReference>
<organism evidence="3 4">
    <name type="scientific">Marine Group I thaumarchaeote SCGC AAA799-N04</name>
    <dbReference type="NCBI Taxonomy" id="1502293"/>
    <lineage>
        <taxon>Archaea</taxon>
        <taxon>Nitrososphaerota</taxon>
        <taxon>Marine Group I</taxon>
    </lineage>
</organism>
<dbReference type="Gene3D" id="3.40.50.620">
    <property type="entry name" value="HUPs"/>
    <property type="match status" value="1"/>
</dbReference>
<dbReference type="InterPro" id="IPR006016">
    <property type="entry name" value="UspA"/>
</dbReference>
<protein>
    <submittedName>
        <fullName evidence="3">Universal stress protein</fullName>
        <ecNumber evidence="3">3.1.1.61</ecNumber>
    </submittedName>
</protein>
<dbReference type="PIRSF" id="PIRSF006276">
    <property type="entry name" value="UspA"/>
    <property type="match status" value="1"/>
</dbReference>
<keyword evidence="4" id="KW-1185">Reference proteome</keyword>
<dbReference type="PANTHER" id="PTHR46268:SF6">
    <property type="entry name" value="UNIVERSAL STRESS PROTEIN UP12"/>
    <property type="match status" value="1"/>
</dbReference>
<dbReference type="Proteomes" id="UP000028059">
    <property type="component" value="Unassembled WGS sequence"/>
</dbReference>
<evidence type="ECO:0000313" key="3">
    <source>
        <dbReference type="EMBL" id="KEQ55761.1"/>
    </source>
</evidence>